<gene>
    <name evidence="2" type="ORF">SAMN05446037_103924</name>
</gene>
<evidence type="ECO:0000313" key="3">
    <source>
        <dbReference type="Proteomes" id="UP000198304"/>
    </source>
</evidence>
<dbReference type="RefSeq" id="WP_089285135.1">
    <property type="nucleotide sequence ID" value="NZ_FZOJ01000039.1"/>
</dbReference>
<feature type="transmembrane region" description="Helical" evidence="1">
    <location>
        <begin position="34"/>
        <end position="59"/>
    </location>
</feature>
<evidence type="ECO:0008006" key="4">
    <source>
        <dbReference type="Google" id="ProtNLM"/>
    </source>
</evidence>
<evidence type="ECO:0000313" key="2">
    <source>
        <dbReference type="EMBL" id="SNT09544.1"/>
    </source>
</evidence>
<dbReference type="EMBL" id="FZOJ01000039">
    <property type="protein sequence ID" value="SNT09544.1"/>
    <property type="molecule type" value="Genomic_DNA"/>
</dbReference>
<keyword evidence="1" id="KW-0812">Transmembrane</keyword>
<feature type="transmembrane region" description="Helical" evidence="1">
    <location>
        <begin position="130"/>
        <end position="148"/>
    </location>
</feature>
<proteinExistence type="predicted"/>
<feature type="transmembrane region" description="Helical" evidence="1">
    <location>
        <begin position="97"/>
        <end position="124"/>
    </location>
</feature>
<evidence type="ECO:0000256" key="1">
    <source>
        <dbReference type="SAM" id="Phobius"/>
    </source>
</evidence>
<keyword evidence="3" id="KW-1185">Reference proteome</keyword>
<dbReference type="OrthoDB" id="82335at2"/>
<dbReference type="Proteomes" id="UP000198304">
    <property type="component" value="Unassembled WGS sequence"/>
</dbReference>
<sequence>MIKRFIRFLLCFVPGAAHLNLGLKKQGVQLMTLFFLPFFLGDMMRLGVVMFIAPIIWAYSFFDGLRKTNGEEEAVDSDTFIFKWFKEQGGLPRDNKLLAYALIILGALLLLERILIPIIAMYFGYRIREFVQMGIVSILLIFGGLKLLKGSKIEESEDELWEDGE</sequence>
<keyword evidence="1" id="KW-0472">Membrane</keyword>
<name>A0A239JXJ0_9FIRM</name>
<reference evidence="3" key="1">
    <citation type="submission" date="2017-06" db="EMBL/GenBank/DDBJ databases">
        <authorList>
            <person name="Varghese N."/>
            <person name="Submissions S."/>
        </authorList>
    </citation>
    <scope>NUCLEOTIDE SEQUENCE [LARGE SCALE GENOMIC DNA]</scope>
    <source>
        <strain evidence="3">SCA</strain>
    </source>
</reference>
<dbReference type="AlphaFoldDB" id="A0A239JXJ0"/>
<organism evidence="2 3">
    <name type="scientific">Anaerovirgula multivorans</name>
    <dbReference type="NCBI Taxonomy" id="312168"/>
    <lineage>
        <taxon>Bacteria</taxon>
        <taxon>Bacillati</taxon>
        <taxon>Bacillota</taxon>
        <taxon>Clostridia</taxon>
        <taxon>Peptostreptococcales</taxon>
        <taxon>Natronincolaceae</taxon>
        <taxon>Anaerovirgula</taxon>
    </lineage>
</organism>
<protein>
    <recommendedName>
        <fullName evidence="4">TM2 domain-containing protein</fullName>
    </recommendedName>
</protein>
<keyword evidence="1" id="KW-1133">Transmembrane helix</keyword>
<accession>A0A239JXJ0</accession>